<feature type="compositionally biased region" description="Polar residues" evidence="6">
    <location>
        <begin position="180"/>
        <end position="189"/>
    </location>
</feature>
<feature type="compositionally biased region" description="Polar residues" evidence="6">
    <location>
        <begin position="197"/>
        <end position="210"/>
    </location>
</feature>
<keyword evidence="5" id="KW-0539">Nucleus</keyword>
<dbReference type="Proteomes" id="UP000887566">
    <property type="component" value="Unplaced"/>
</dbReference>
<keyword evidence="4" id="KW-0804">Transcription</keyword>
<sequence length="217" mass="24101">MSPSFVSASPNQQDSPHHFHLERKLKKPLMEKRRRARINQCLGELKQLLLHMAPHQRSKLEKADILEMTVQYVNQLQQQVGANSAIDPTIVRQSFSDGFSSCAGAVMSFMTAGAEEKVVVRDLQLGLLSHLNNSLAEQVKQQAATARLTVSIPPAGFALRHQSPTPPYHQLKRERHDSTLDSPMSSSGCSVDVDSLSPLSEQRDTPSASKSALWRPW</sequence>
<evidence type="ECO:0000256" key="4">
    <source>
        <dbReference type="ARBA" id="ARBA00023163"/>
    </source>
</evidence>
<dbReference type="PANTHER" id="PTHR10985">
    <property type="entry name" value="BASIC HELIX-LOOP-HELIX TRANSCRIPTION FACTOR, HES-RELATED"/>
    <property type="match status" value="1"/>
</dbReference>
<evidence type="ECO:0000256" key="5">
    <source>
        <dbReference type="ARBA" id="ARBA00023242"/>
    </source>
</evidence>
<feature type="domain" description="BHLH" evidence="7">
    <location>
        <begin position="22"/>
        <end position="76"/>
    </location>
</feature>
<dbReference type="SUPFAM" id="SSF47459">
    <property type="entry name" value="HLH, helix-loop-helix DNA-binding domain"/>
    <property type="match status" value="1"/>
</dbReference>
<dbReference type="Pfam" id="PF00010">
    <property type="entry name" value="HLH"/>
    <property type="match status" value="1"/>
</dbReference>
<protein>
    <submittedName>
        <fullName evidence="9">BHLH domain-containing protein</fullName>
    </submittedName>
</protein>
<comment type="subcellular location">
    <subcellularLocation>
        <location evidence="1">Nucleus</location>
    </subcellularLocation>
</comment>
<evidence type="ECO:0000256" key="2">
    <source>
        <dbReference type="ARBA" id="ARBA00023015"/>
    </source>
</evidence>
<name>A0A914X443_9BILA</name>
<evidence type="ECO:0000256" key="1">
    <source>
        <dbReference type="ARBA" id="ARBA00004123"/>
    </source>
</evidence>
<dbReference type="PROSITE" id="PS50888">
    <property type="entry name" value="BHLH"/>
    <property type="match status" value="1"/>
</dbReference>
<keyword evidence="8" id="KW-1185">Reference proteome</keyword>
<dbReference type="FunFam" id="4.10.280.10:FF:000009">
    <property type="entry name" value="Transcription factor HES-1"/>
    <property type="match status" value="1"/>
</dbReference>
<dbReference type="Gene3D" id="4.10.280.10">
    <property type="entry name" value="Helix-loop-helix DNA-binding domain"/>
    <property type="match status" value="1"/>
</dbReference>
<dbReference type="CDD" id="cd11410">
    <property type="entry name" value="bHLH_O_HES"/>
    <property type="match status" value="1"/>
</dbReference>
<keyword evidence="3" id="KW-0238">DNA-binding</keyword>
<dbReference type="WBParaSite" id="PSAMB.scaffold6591size9170.g28753.t1">
    <property type="protein sequence ID" value="PSAMB.scaffold6591size9170.g28753.t1"/>
    <property type="gene ID" value="PSAMB.scaffold6591size9170.g28753"/>
</dbReference>
<evidence type="ECO:0000259" key="7">
    <source>
        <dbReference type="PROSITE" id="PS50888"/>
    </source>
</evidence>
<keyword evidence="2" id="KW-0805">Transcription regulation</keyword>
<organism evidence="8 9">
    <name type="scientific">Plectus sambesii</name>
    <dbReference type="NCBI Taxonomy" id="2011161"/>
    <lineage>
        <taxon>Eukaryota</taxon>
        <taxon>Metazoa</taxon>
        <taxon>Ecdysozoa</taxon>
        <taxon>Nematoda</taxon>
        <taxon>Chromadorea</taxon>
        <taxon>Plectida</taxon>
        <taxon>Plectina</taxon>
        <taxon>Plectoidea</taxon>
        <taxon>Plectidae</taxon>
        <taxon>Plectus</taxon>
    </lineage>
</organism>
<proteinExistence type="predicted"/>
<reference evidence="9" key="1">
    <citation type="submission" date="2022-11" db="UniProtKB">
        <authorList>
            <consortium name="WormBaseParasite"/>
        </authorList>
    </citation>
    <scope>IDENTIFICATION</scope>
</reference>
<dbReference type="SMART" id="SM00353">
    <property type="entry name" value="HLH"/>
    <property type="match status" value="1"/>
</dbReference>
<dbReference type="AlphaFoldDB" id="A0A914X443"/>
<dbReference type="InterPro" id="IPR050370">
    <property type="entry name" value="HES_HEY"/>
</dbReference>
<dbReference type="InterPro" id="IPR011598">
    <property type="entry name" value="bHLH_dom"/>
</dbReference>
<evidence type="ECO:0000313" key="9">
    <source>
        <dbReference type="WBParaSite" id="PSAMB.scaffold6591size9170.g28753.t1"/>
    </source>
</evidence>
<dbReference type="GO" id="GO:0005634">
    <property type="term" value="C:nucleus"/>
    <property type="evidence" value="ECO:0007669"/>
    <property type="project" value="UniProtKB-SubCell"/>
</dbReference>
<dbReference type="InterPro" id="IPR036638">
    <property type="entry name" value="HLH_DNA-bd_sf"/>
</dbReference>
<feature type="region of interest" description="Disordered" evidence="6">
    <location>
        <begin position="176"/>
        <end position="217"/>
    </location>
</feature>
<evidence type="ECO:0000313" key="8">
    <source>
        <dbReference type="Proteomes" id="UP000887566"/>
    </source>
</evidence>
<accession>A0A914X443</accession>
<dbReference type="GO" id="GO:0003677">
    <property type="term" value="F:DNA binding"/>
    <property type="evidence" value="ECO:0007669"/>
    <property type="project" value="UniProtKB-KW"/>
</dbReference>
<evidence type="ECO:0000256" key="3">
    <source>
        <dbReference type="ARBA" id="ARBA00023125"/>
    </source>
</evidence>
<evidence type="ECO:0000256" key="6">
    <source>
        <dbReference type="SAM" id="MobiDB-lite"/>
    </source>
</evidence>
<dbReference type="GO" id="GO:0046983">
    <property type="term" value="F:protein dimerization activity"/>
    <property type="evidence" value="ECO:0007669"/>
    <property type="project" value="InterPro"/>
</dbReference>